<sequence>MVIDGKDDDGGGSRYDGSGGISDDVEAKETPPIGFDGGEKGMKDEKMGAEGRGQRWVGCESIGDGWVVKDIDGIGDGGGCRDNDGTSLGIVIHDEAGKLSLQGPPRRRVLGTYNCRGKSSVFAVECMKEHRLGP</sequence>
<feature type="region of interest" description="Disordered" evidence="1">
    <location>
        <begin position="1"/>
        <end position="52"/>
    </location>
</feature>
<organism evidence="2 3">
    <name type="scientific">Linum tenue</name>
    <dbReference type="NCBI Taxonomy" id="586396"/>
    <lineage>
        <taxon>Eukaryota</taxon>
        <taxon>Viridiplantae</taxon>
        <taxon>Streptophyta</taxon>
        <taxon>Embryophyta</taxon>
        <taxon>Tracheophyta</taxon>
        <taxon>Spermatophyta</taxon>
        <taxon>Magnoliopsida</taxon>
        <taxon>eudicotyledons</taxon>
        <taxon>Gunneridae</taxon>
        <taxon>Pentapetalae</taxon>
        <taxon>rosids</taxon>
        <taxon>fabids</taxon>
        <taxon>Malpighiales</taxon>
        <taxon>Linaceae</taxon>
        <taxon>Linum</taxon>
    </lineage>
</organism>
<feature type="compositionally biased region" description="Basic and acidic residues" evidence="1">
    <location>
        <begin position="37"/>
        <end position="52"/>
    </location>
</feature>
<dbReference type="EMBL" id="CAMGYJ010000002">
    <property type="protein sequence ID" value="CAI0384842.1"/>
    <property type="molecule type" value="Genomic_DNA"/>
</dbReference>
<comment type="caution">
    <text evidence="2">The sequence shown here is derived from an EMBL/GenBank/DDBJ whole genome shotgun (WGS) entry which is preliminary data.</text>
</comment>
<dbReference type="AlphaFoldDB" id="A0AAV0HI29"/>
<reference evidence="2" key="1">
    <citation type="submission" date="2022-08" db="EMBL/GenBank/DDBJ databases">
        <authorList>
            <person name="Gutierrez-Valencia J."/>
        </authorList>
    </citation>
    <scope>NUCLEOTIDE SEQUENCE</scope>
</reference>
<gene>
    <name evidence="2" type="ORF">LITE_LOCUS4551</name>
</gene>
<keyword evidence="3" id="KW-1185">Reference proteome</keyword>
<feature type="compositionally biased region" description="Basic and acidic residues" evidence="1">
    <location>
        <begin position="1"/>
        <end position="11"/>
    </location>
</feature>
<proteinExistence type="predicted"/>
<evidence type="ECO:0000313" key="2">
    <source>
        <dbReference type="EMBL" id="CAI0384842.1"/>
    </source>
</evidence>
<protein>
    <submittedName>
        <fullName evidence="2">Uncharacterized protein</fullName>
    </submittedName>
</protein>
<dbReference type="Proteomes" id="UP001154282">
    <property type="component" value="Unassembled WGS sequence"/>
</dbReference>
<name>A0AAV0HI29_9ROSI</name>
<evidence type="ECO:0000256" key="1">
    <source>
        <dbReference type="SAM" id="MobiDB-lite"/>
    </source>
</evidence>
<accession>A0AAV0HI29</accession>
<evidence type="ECO:0000313" key="3">
    <source>
        <dbReference type="Proteomes" id="UP001154282"/>
    </source>
</evidence>